<name>A0A0C3CTG1_HEBCY</name>
<dbReference type="AlphaFoldDB" id="A0A0C3CTG1"/>
<keyword evidence="1" id="KW-0732">Signal</keyword>
<feature type="signal peptide" evidence="1">
    <location>
        <begin position="1"/>
        <end position="23"/>
    </location>
</feature>
<evidence type="ECO:0000313" key="3">
    <source>
        <dbReference type="Proteomes" id="UP000053424"/>
    </source>
</evidence>
<feature type="chain" id="PRO_5002173360" evidence="1">
    <location>
        <begin position="24"/>
        <end position="175"/>
    </location>
</feature>
<evidence type="ECO:0000256" key="1">
    <source>
        <dbReference type="SAM" id="SignalP"/>
    </source>
</evidence>
<proteinExistence type="predicted"/>
<dbReference type="HOGENOM" id="CLU_1678610_0_0_1"/>
<gene>
    <name evidence="2" type="ORF">M413DRAFT_64021</name>
</gene>
<protein>
    <submittedName>
        <fullName evidence="2">Uncharacterized protein</fullName>
    </submittedName>
</protein>
<keyword evidence="3" id="KW-1185">Reference proteome</keyword>
<reference evidence="2 3" key="1">
    <citation type="submission" date="2014-04" db="EMBL/GenBank/DDBJ databases">
        <authorList>
            <consortium name="DOE Joint Genome Institute"/>
            <person name="Kuo A."/>
            <person name="Gay G."/>
            <person name="Dore J."/>
            <person name="Kohler A."/>
            <person name="Nagy L.G."/>
            <person name="Floudas D."/>
            <person name="Copeland A."/>
            <person name="Barry K.W."/>
            <person name="Cichocki N."/>
            <person name="Veneault-Fourrey C."/>
            <person name="LaButti K."/>
            <person name="Lindquist E.A."/>
            <person name="Lipzen A."/>
            <person name="Lundell T."/>
            <person name="Morin E."/>
            <person name="Murat C."/>
            <person name="Sun H."/>
            <person name="Tunlid A."/>
            <person name="Henrissat B."/>
            <person name="Grigoriev I.V."/>
            <person name="Hibbett D.S."/>
            <person name="Martin F."/>
            <person name="Nordberg H.P."/>
            <person name="Cantor M.N."/>
            <person name="Hua S.X."/>
        </authorList>
    </citation>
    <scope>NUCLEOTIDE SEQUENCE [LARGE SCALE GENOMIC DNA]</scope>
    <source>
        <strain evidence="3">h7</strain>
    </source>
</reference>
<evidence type="ECO:0000313" key="2">
    <source>
        <dbReference type="EMBL" id="KIM47141.1"/>
    </source>
</evidence>
<organism evidence="2 3">
    <name type="scientific">Hebeloma cylindrosporum</name>
    <dbReference type="NCBI Taxonomy" id="76867"/>
    <lineage>
        <taxon>Eukaryota</taxon>
        <taxon>Fungi</taxon>
        <taxon>Dikarya</taxon>
        <taxon>Basidiomycota</taxon>
        <taxon>Agaricomycotina</taxon>
        <taxon>Agaricomycetes</taxon>
        <taxon>Agaricomycetidae</taxon>
        <taxon>Agaricales</taxon>
        <taxon>Agaricineae</taxon>
        <taxon>Hymenogastraceae</taxon>
        <taxon>Hebeloma</taxon>
    </lineage>
</organism>
<sequence length="175" mass="20353">MPEYRECIAHFLFLLWFLRYCQQKGLDLHVLGLWTDKTAGKKGKKPKPTDLVFMLDHNSKDKRGNAGNQGYLWPPMWRKSSENPNPPSISLLELQGVRTTSRAIILNFGALHFQLAYLTHTSVQCFNKHTWDTVIRKTPIATRGYRIALAIEFSDYVMAFLSIDQLIQVLYYLFR</sequence>
<dbReference type="STRING" id="686832.A0A0C3CTG1"/>
<dbReference type="EMBL" id="KN831770">
    <property type="protein sequence ID" value="KIM47141.1"/>
    <property type="molecule type" value="Genomic_DNA"/>
</dbReference>
<dbReference type="Proteomes" id="UP000053424">
    <property type="component" value="Unassembled WGS sequence"/>
</dbReference>
<reference evidence="3" key="2">
    <citation type="submission" date="2015-01" db="EMBL/GenBank/DDBJ databases">
        <title>Evolutionary Origins and Diversification of the Mycorrhizal Mutualists.</title>
        <authorList>
            <consortium name="DOE Joint Genome Institute"/>
            <consortium name="Mycorrhizal Genomics Consortium"/>
            <person name="Kohler A."/>
            <person name="Kuo A."/>
            <person name="Nagy L.G."/>
            <person name="Floudas D."/>
            <person name="Copeland A."/>
            <person name="Barry K.W."/>
            <person name="Cichocki N."/>
            <person name="Veneault-Fourrey C."/>
            <person name="LaButti K."/>
            <person name="Lindquist E.A."/>
            <person name="Lipzen A."/>
            <person name="Lundell T."/>
            <person name="Morin E."/>
            <person name="Murat C."/>
            <person name="Riley R."/>
            <person name="Ohm R."/>
            <person name="Sun H."/>
            <person name="Tunlid A."/>
            <person name="Henrissat B."/>
            <person name="Grigoriev I.V."/>
            <person name="Hibbett D.S."/>
            <person name="Martin F."/>
        </authorList>
    </citation>
    <scope>NUCLEOTIDE SEQUENCE [LARGE SCALE GENOMIC DNA]</scope>
    <source>
        <strain evidence="3">h7</strain>
    </source>
</reference>
<dbReference type="OrthoDB" id="3268838at2759"/>
<accession>A0A0C3CTG1</accession>